<comment type="caution">
    <text evidence="1">The sequence shown here is derived from an EMBL/GenBank/DDBJ whole genome shotgun (WGS) entry which is preliminary data.</text>
</comment>
<evidence type="ECO:0000313" key="2">
    <source>
        <dbReference type="Proteomes" id="UP000610456"/>
    </source>
</evidence>
<organism evidence="1 2">
    <name type="scientific">Salinimicrobium marinum</name>
    <dbReference type="NCBI Taxonomy" id="680283"/>
    <lineage>
        <taxon>Bacteria</taxon>
        <taxon>Pseudomonadati</taxon>
        <taxon>Bacteroidota</taxon>
        <taxon>Flavobacteriia</taxon>
        <taxon>Flavobacteriales</taxon>
        <taxon>Flavobacteriaceae</taxon>
        <taxon>Salinimicrobium</taxon>
    </lineage>
</organism>
<dbReference type="AlphaFoldDB" id="A0A918S8C0"/>
<reference evidence="1" key="1">
    <citation type="journal article" date="2014" name="Int. J. Syst. Evol. Microbiol.">
        <title>Complete genome sequence of Corynebacterium casei LMG S-19264T (=DSM 44701T), isolated from a smear-ripened cheese.</title>
        <authorList>
            <consortium name="US DOE Joint Genome Institute (JGI-PGF)"/>
            <person name="Walter F."/>
            <person name="Albersmeier A."/>
            <person name="Kalinowski J."/>
            <person name="Ruckert C."/>
        </authorList>
    </citation>
    <scope>NUCLEOTIDE SEQUENCE</scope>
    <source>
        <strain evidence="1">KCTC 12719</strain>
    </source>
</reference>
<reference evidence="1" key="2">
    <citation type="submission" date="2020-09" db="EMBL/GenBank/DDBJ databases">
        <authorList>
            <person name="Sun Q."/>
            <person name="Kim S."/>
        </authorList>
    </citation>
    <scope>NUCLEOTIDE SEQUENCE</scope>
    <source>
        <strain evidence="1">KCTC 12719</strain>
    </source>
</reference>
<proteinExistence type="predicted"/>
<dbReference type="PROSITE" id="PS51257">
    <property type="entry name" value="PROKAR_LIPOPROTEIN"/>
    <property type="match status" value="1"/>
</dbReference>
<dbReference type="RefSeq" id="WP_189603090.1">
    <property type="nucleotide sequence ID" value="NZ_BMXB01000001.1"/>
</dbReference>
<evidence type="ECO:0000313" key="1">
    <source>
        <dbReference type="EMBL" id="GHA26929.1"/>
    </source>
</evidence>
<protein>
    <recommendedName>
        <fullName evidence="3">Lipoprotein</fullName>
    </recommendedName>
</protein>
<name>A0A918S8C0_9FLAO</name>
<dbReference type="Proteomes" id="UP000610456">
    <property type="component" value="Unassembled WGS sequence"/>
</dbReference>
<sequence length="229" mass="26910">MKVFRTLLIFFLIVSCSTSKNVSHERIFLDEKGTVVTGKEFDHKWINEDDGLARWDYIENKIRYSRLSAPLYERYVLPHDSILRKLENITGNHFNKNTIFLIEYNYLDDLCSSLTPNIWNKYTIKQRKRFLNLQKKSIEANFDNVVVLSFYEEGISLANNPESQKEYFYSDSDQFLRKNLFRNPAMCGSYALVKPNGQALIRNGEHSPEMMTQLLSSENWSLFFSEEAP</sequence>
<gene>
    <name evidence="1" type="ORF">GCM10007103_05390</name>
</gene>
<keyword evidence="2" id="KW-1185">Reference proteome</keyword>
<dbReference type="EMBL" id="BMXB01000001">
    <property type="protein sequence ID" value="GHA26929.1"/>
    <property type="molecule type" value="Genomic_DNA"/>
</dbReference>
<evidence type="ECO:0008006" key="3">
    <source>
        <dbReference type="Google" id="ProtNLM"/>
    </source>
</evidence>
<accession>A0A918S8C0</accession>